<name>A0A840FSX8_9BURK</name>
<gene>
    <name evidence="1" type="ORF">GGD71_002977</name>
</gene>
<dbReference type="Proteomes" id="UP000524450">
    <property type="component" value="Unassembled WGS sequence"/>
</dbReference>
<accession>A0A840FSX8</accession>
<evidence type="ECO:0000313" key="2">
    <source>
        <dbReference type="Proteomes" id="UP000524450"/>
    </source>
</evidence>
<dbReference type="RefSeq" id="WP_184638665.1">
    <property type="nucleotide sequence ID" value="NZ_JACIFZ010000002.1"/>
</dbReference>
<reference evidence="1 2" key="1">
    <citation type="submission" date="2020-08" db="EMBL/GenBank/DDBJ databases">
        <title>Genomic Encyclopedia of Type Strains, Phase IV (KMG-V): Genome sequencing to study the core and pangenomes of soil and plant-associated prokaryotes.</title>
        <authorList>
            <person name="Whitman W."/>
        </authorList>
    </citation>
    <scope>NUCLEOTIDE SEQUENCE [LARGE SCALE GENOMIC DNA]</scope>
    <source>
        <strain evidence="1 2">34/80</strain>
    </source>
</reference>
<dbReference type="AlphaFoldDB" id="A0A840FSX8"/>
<organism evidence="1 2">
    <name type="scientific">Variovorax guangxiensis</name>
    <dbReference type="NCBI Taxonomy" id="1775474"/>
    <lineage>
        <taxon>Bacteria</taxon>
        <taxon>Pseudomonadati</taxon>
        <taxon>Pseudomonadota</taxon>
        <taxon>Betaproteobacteria</taxon>
        <taxon>Burkholderiales</taxon>
        <taxon>Comamonadaceae</taxon>
        <taxon>Variovorax</taxon>
    </lineage>
</organism>
<comment type="caution">
    <text evidence="1">The sequence shown here is derived from an EMBL/GenBank/DDBJ whole genome shotgun (WGS) entry which is preliminary data.</text>
</comment>
<evidence type="ECO:0000313" key="1">
    <source>
        <dbReference type="EMBL" id="MBB4222217.1"/>
    </source>
</evidence>
<dbReference type="EMBL" id="JACIFZ010000002">
    <property type="protein sequence ID" value="MBB4222217.1"/>
    <property type="molecule type" value="Genomic_DNA"/>
</dbReference>
<protein>
    <submittedName>
        <fullName evidence="1">Uncharacterized protein</fullName>
    </submittedName>
</protein>
<proteinExistence type="predicted"/>
<sequence length="135" mass="14778">MPEITPQPSYVVWASLFASEWLLLAEGRGDYESLFSQGLALHRVVGGHPAKEIAAVHFKNCSSDSEDLVRDPAGEFEKLAMRAEIIMNGDKLDPALQEFAFNVVELCASTADGFGHPKKGNAGDRIRALYGRLPF</sequence>